<organism evidence="1">
    <name type="scientific">Rhodopseudomonas palustris (strain BisB18)</name>
    <dbReference type="NCBI Taxonomy" id="316056"/>
    <lineage>
        <taxon>Bacteria</taxon>
        <taxon>Pseudomonadati</taxon>
        <taxon>Pseudomonadota</taxon>
        <taxon>Alphaproteobacteria</taxon>
        <taxon>Hyphomicrobiales</taxon>
        <taxon>Nitrobacteraceae</taxon>
        <taxon>Rhodopseudomonas</taxon>
    </lineage>
</organism>
<dbReference type="SUPFAM" id="SSF53448">
    <property type="entry name" value="Nucleotide-diphospho-sugar transferases"/>
    <property type="match status" value="1"/>
</dbReference>
<dbReference type="OrthoDB" id="8289813at2"/>
<dbReference type="InterPro" id="IPR029044">
    <property type="entry name" value="Nucleotide-diphossugar_trans"/>
</dbReference>
<protein>
    <recommendedName>
        <fullName evidence="2">Glycosyltransferase family 2 protein</fullName>
    </recommendedName>
</protein>
<dbReference type="AlphaFoldDB" id="Q21BJ5"/>
<name>Q21BJ5_RHOPB</name>
<dbReference type="KEGG" id="rpc:RPC_0669"/>
<dbReference type="HOGENOM" id="CLU_803318_0_0_5"/>
<accession>Q21BJ5</accession>
<reference evidence="1" key="1">
    <citation type="submission" date="2006-03" db="EMBL/GenBank/DDBJ databases">
        <title>Complete sequence of Rhodopseudomonas palustris BisB18.</title>
        <authorList>
            <consortium name="US DOE Joint Genome Institute"/>
            <person name="Copeland A."/>
            <person name="Lucas S."/>
            <person name="Lapidus A."/>
            <person name="Barry K."/>
            <person name="Detter J.C."/>
            <person name="Glavina del Rio T."/>
            <person name="Hammon N."/>
            <person name="Israni S."/>
            <person name="Dalin E."/>
            <person name="Tice H."/>
            <person name="Pitluck S."/>
            <person name="Chain P."/>
            <person name="Malfatti S."/>
            <person name="Shin M."/>
            <person name="Vergez L."/>
            <person name="Schmutz J."/>
            <person name="Larimer F."/>
            <person name="Land M."/>
            <person name="Hauser L."/>
            <person name="Pelletier D.A."/>
            <person name="Kyrpides N."/>
            <person name="Anderson I."/>
            <person name="Oda Y."/>
            <person name="Harwood C.S."/>
            <person name="Richardson P."/>
        </authorList>
    </citation>
    <scope>NUCLEOTIDE SEQUENCE [LARGE SCALE GENOMIC DNA]</scope>
    <source>
        <strain evidence="1">BisB18</strain>
    </source>
</reference>
<evidence type="ECO:0000313" key="1">
    <source>
        <dbReference type="EMBL" id="ABD86241.1"/>
    </source>
</evidence>
<proteinExistence type="predicted"/>
<dbReference type="eggNOG" id="COG1216">
    <property type="taxonomic scope" value="Bacteria"/>
</dbReference>
<evidence type="ECO:0008006" key="2">
    <source>
        <dbReference type="Google" id="ProtNLM"/>
    </source>
</evidence>
<dbReference type="EMBL" id="CP000301">
    <property type="protein sequence ID" value="ABD86241.1"/>
    <property type="molecule type" value="Genomic_DNA"/>
</dbReference>
<dbReference type="STRING" id="316056.RPC_0669"/>
<sequence>MTMQVRTALQINLHPLDERHAVHTLPHQLEVWGGQVDRVVLTVDTKQSASGRYGGDAYEDSRGRLFGLLETIANQASNVEIVEVDYAPAALEAVRQRYFASSAAHPEKAFDGGPFHAYFYGLLRSRADYVVHMDSDMLFGGGSQAWLDEAIGWLQRTPDALFAGPLPGPPRADGTLPDLHRSFPGLACVEPPQRLEADYPAYRFESVSTRIFVLDQGRFDAAVGALDLVRPNFKRRLRARLFHQSPLSMPAEEVITAAMMRKRLARIDFLGSGAGMYSLHPPFRSEKFYRELPNLIGRIVAGAIPDAQRGDYDINSSLFDWSEALRQKTKARRLVRAARALLPS</sequence>
<gene>
    <name evidence="1" type="ordered locus">RPC_0669</name>
</gene>